<dbReference type="GO" id="GO:0016020">
    <property type="term" value="C:membrane"/>
    <property type="evidence" value="ECO:0007669"/>
    <property type="project" value="UniProtKB-SubCell"/>
</dbReference>
<dbReference type="NCBIfam" id="TIGR00254">
    <property type="entry name" value="GGDEF"/>
    <property type="match status" value="1"/>
</dbReference>
<dbReference type="KEGG" id="bsan:CHH28_15195"/>
<evidence type="ECO:0000259" key="8">
    <source>
        <dbReference type="PROSITE" id="PS50887"/>
    </source>
</evidence>
<dbReference type="InterPro" id="IPR029787">
    <property type="entry name" value="Nucleotide_cyclase"/>
</dbReference>
<evidence type="ECO:0000313" key="9">
    <source>
        <dbReference type="EMBL" id="ASP39933.1"/>
    </source>
</evidence>
<dbReference type="InterPro" id="IPR006189">
    <property type="entry name" value="CHASE_dom"/>
</dbReference>
<organism evidence="9 10">
    <name type="scientific">Bacterioplanes sanyensis</name>
    <dbReference type="NCBI Taxonomy" id="1249553"/>
    <lineage>
        <taxon>Bacteria</taxon>
        <taxon>Pseudomonadati</taxon>
        <taxon>Pseudomonadota</taxon>
        <taxon>Gammaproteobacteria</taxon>
        <taxon>Oceanospirillales</taxon>
        <taxon>Oceanospirillaceae</taxon>
        <taxon>Bacterioplanes</taxon>
    </lineage>
</organism>
<dbReference type="Gene3D" id="3.30.70.270">
    <property type="match status" value="1"/>
</dbReference>
<evidence type="ECO:0000256" key="6">
    <source>
        <dbReference type="SAM" id="Phobius"/>
    </source>
</evidence>
<dbReference type="OrthoDB" id="9812260at2"/>
<dbReference type="GO" id="GO:0007165">
    <property type="term" value="P:signal transduction"/>
    <property type="evidence" value="ECO:0007669"/>
    <property type="project" value="UniProtKB-ARBA"/>
</dbReference>
<feature type="domain" description="CHASE" evidence="7">
    <location>
        <begin position="108"/>
        <end position="247"/>
    </location>
</feature>
<keyword evidence="3 6" id="KW-1133">Transmembrane helix</keyword>
<dbReference type="InterPro" id="IPR052163">
    <property type="entry name" value="DGC-Regulatory_Protein"/>
</dbReference>
<dbReference type="Pfam" id="PF00990">
    <property type="entry name" value="GGDEF"/>
    <property type="match status" value="1"/>
</dbReference>
<evidence type="ECO:0000256" key="2">
    <source>
        <dbReference type="ARBA" id="ARBA00022692"/>
    </source>
</evidence>
<dbReference type="Pfam" id="PF03924">
    <property type="entry name" value="CHASE"/>
    <property type="match status" value="1"/>
</dbReference>
<feature type="transmembrane region" description="Helical" evidence="6">
    <location>
        <begin position="12"/>
        <end position="36"/>
    </location>
</feature>
<dbReference type="Proteomes" id="UP000202440">
    <property type="component" value="Chromosome"/>
</dbReference>
<evidence type="ECO:0000256" key="1">
    <source>
        <dbReference type="ARBA" id="ARBA00004370"/>
    </source>
</evidence>
<evidence type="ECO:0000256" key="3">
    <source>
        <dbReference type="ARBA" id="ARBA00022989"/>
    </source>
</evidence>
<protein>
    <submittedName>
        <fullName evidence="9">Sensor domain-containing diguanylate cyclase</fullName>
    </submittedName>
</protein>
<keyword evidence="4 6" id="KW-0472">Membrane</keyword>
<dbReference type="PANTHER" id="PTHR46663">
    <property type="entry name" value="DIGUANYLATE CYCLASE DGCT-RELATED"/>
    <property type="match status" value="1"/>
</dbReference>
<dbReference type="Gene3D" id="3.30.450.350">
    <property type="entry name" value="CHASE domain"/>
    <property type="match status" value="1"/>
</dbReference>
<proteinExistence type="predicted"/>
<dbReference type="EMBL" id="CP022530">
    <property type="protein sequence ID" value="ASP39933.1"/>
    <property type="molecule type" value="Genomic_DNA"/>
</dbReference>
<dbReference type="InterPro" id="IPR042240">
    <property type="entry name" value="CHASE_sf"/>
</dbReference>
<evidence type="ECO:0000313" key="10">
    <source>
        <dbReference type="Proteomes" id="UP000202440"/>
    </source>
</evidence>
<feature type="domain" description="GGDEF" evidence="8">
    <location>
        <begin position="323"/>
        <end position="455"/>
    </location>
</feature>
<dbReference type="RefSeq" id="WP_094061107.1">
    <property type="nucleotide sequence ID" value="NZ_CP022530.1"/>
</dbReference>
<dbReference type="PROSITE" id="PS50839">
    <property type="entry name" value="CHASE"/>
    <property type="match status" value="1"/>
</dbReference>
<feature type="region of interest" description="Disordered" evidence="5">
    <location>
        <begin position="445"/>
        <end position="465"/>
    </location>
</feature>
<reference evidence="9 10" key="1">
    <citation type="submission" date="2017-07" db="EMBL/GenBank/DDBJ databases">
        <title>Annotated genome sequence of Bacterioplanes sanyensis isolated from Red Sea.</title>
        <authorList>
            <person name="Rehman Z.U."/>
        </authorList>
    </citation>
    <scope>NUCLEOTIDE SEQUENCE [LARGE SCALE GENOMIC DNA]</scope>
    <source>
        <strain evidence="9 10">NV9</strain>
    </source>
</reference>
<dbReference type="CDD" id="cd01949">
    <property type="entry name" value="GGDEF"/>
    <property type="match status" value="1"/>
</dbReference>
<dbReference type="PANTHER" id="PTHR46663:SF2">
    <property type="entry name" value="GGDEF DOMAIN-CONTAINING PROTEIN"/>
    <property type="match status" value="1"/>
</dbReference>
<dbReference type="SMART" id="SM01079">
    <property type="entry name" value="CHASE"/>
    <property type="match status" value="1"/>
</dbReference>
<evidence type="ECO:0000256" key="5">
    <source>
        <dbReference type="SAM" id="MobiDB-lite"/>
    </source>
</evidence>
<feature type="transmembrane region" description="Helical" evidence="6">
    <location>
        <begin position="263"/>
        <end position="284"/>
    </location>
</feature>
<feature type="compositionally biased region" description="Polar residues" evidence="5">
    <location>
        <begin position="456"/>
        <end position="465"/>
    </location>
</feature>
<dbReference type="GO" id="GO:0003824">
    <property type="term" value="F:catalytic activity"/>
    <property type="evidence" value="ECO:0007669"/>
    <property type="project" value="UniProtKB-ARBA"/>
</dbReference>
<dbReference type="PROSITE" id="PS50887">
    <property type="entry name" value="GGDEF"/>
    <property type="match status" value="1"/>
</dbReference>
<comment type="subcellular location">
    <subcellularLocation>
        <location evidence="1">Membrane</location>
    </subcellularLocation>
</comment>
<dbReference type="InterPro" id="IPR043128">
    <property type="entry name" value="Rev_trsase/Diguanyl_cyclase"/>
</dbReference>
<gene>
    <name evidence="9" type="ORF">CHH28_15195</name>
</gene>
<dbReference type="SMART" id="SM00267">
    <property type="entry name" value="GGDEF"/>
    <property type="match status" value="1"/>
</dbReference>
<dbReference type="InterPro" id="IPR000160">
    <property type="entry name" value="GGDEF_dom"/>
</dbReference>
<evidence type="ECO:0000259" key="7">
    <source>
        <dbReference type="PROSITE" id="PS50839"/>
    </source>
</evidence>
<evidence type="ECO:0000256" key="4">
    <source>
        <dbReference type="ARBA" id="ARBA00023136"/>
    </source>
</evidence>
<sequence>MWLCLSAREKLAYVLITLLYVAIGSVMVRSISALVIERYMVEATSALNSELTLVRSRLEAAIFRDSYLADSLATVVTIDPVFAVSNWETIAATLLDRSTYVRNVGLAPNNIITHVYPVAGNEAAIGFDFRTRPEQLATVLKAKALQTMYIAGPVNLVQGGTAIIARYPIFSDSPFNQQYWGGISVVLRYDKLLQDSGVGDFSFGDIALRKRHSDDEPWNVFYGDADVFEHANAHQPVQLPSGQWEIAAHFDISNSPSVRNRALLVHLIGGITLLLMYLVVYLLYRNYQYAHRESMQDELTLLPNRRFMLRKLEQLFAHQEKPRRFAILNIDLDDFKRVNDQLGHEAGDALLKHIADHLAESVRSRDIVCRFGGDEFLVLLSDVDDAKQVEKIQRKLQKIIRSHPLRWQQHIIVPSISIGQALVDQHTINDLLAQADREMYSHKHQQQKGTLIMDASFTTEPSATD</sequence>
<accession>A0A222FNY9</accession>
<dbReference type="SUPFAM" id="SSF55073">
    <property type="entry name" value="Nucleotide cyclase"/>
    <property type="match status" value="1"/>
</dbReference>
<keyword evidence="2 6" id="KW-0812">Transmembrane</keyword>
<dbReference type="AlphaFoldDB" id="A0A222FNY9"/>
<name>A0A222FNY9_9GAMM</name>
<keyword evidence="10" id="KW-1185">Reference proteome</keyword>